<proteinExistence type="predicted"/>
<sequence length="462" mass="51819">MRRTKVEYEPRFGACTPALAFALATTVTMIACICFFHICGSAFYYTILSPFCTYYFVFVTGLGLNCMGKIRDPTMDKYHLAVDAFGLTCFFFFPFYFVLSGLTLHPHLYYRLTAALIFFMMNFDTLLFQGKIFACFKSASVRMFVMIIIGFVLGTVIYLLASLEIFHTTMTPLPIVSSALAAFFFWVDLCMIFVHFPMGDVFGETKAIMKMGPAARGFVYLLLCMGMAILFAGIVVGITFIFNQTIVGVGALTLEDRFLHAFTVASYGFTPVILIAKYTDNYIPEFPLVPVDFNDKRGSRKALKNQKVSQKGKRMRRRFRDIFSFMIVGYLSYHFICVAAGFCGGKYPTTDFNVIYNGDESVVMLVAGLLSAHALCTLCCFLVKPVDPNADPKKGRQLQQQVEEDEQQGQSTPTPMRGGSAQQLSLPPDQQFMNPQFYSQAQLQMLMQQPGMTQAAPQYGQA</sequence>
<feature type="transmembrane region" description="Helical" evidence="2">
    <location>
        <begin position="217"/>
        <end position="242"/>
    </location>
</feature>
<evidence type="ECO:0000313" key="4">
    <source>
        <dbReference type="Proteomes" id="UP001281761"/>
    </source>
</evidence>
<keyword evidence="4" id="KW-1185">Reference proteome</keyword>
<organism evidence="3 4">
    <name type="scientific">Blattamonas nauphoetae</name>
    <dbReference type="NCBI Taxonomy" id="2049346"/>
    <lineage>
        <taxon>Eukaryota</taxon>
        <taxon>Metamonada</taxon>
        <taxon>Preaxostyla</taxon>
        <taxon>Oxymonadida</taxon>
        <taxon>Blattamonas</taxon>
    </lineage>
</organism>
<keyword evidence="2" id="KW-0472">Membrane</keyword>
<evidence type="ECO:0000313" key="3">
    <source>
        <dbReference type="EMBL" id="KAK2948271.1"/>
    </source>
</evidence>
<feature type="region of interest" description="Disordered" evidence="1">
    <location>
        <begin position="392"/>
        <end position="432"/>
    </location>
</feature>
<gene>
    <name evidence="3" type="ORF">BLNAU_16807</name>
</gene>
<feature type="transmembrane region" description="Helical" evidence="2">
    <location>
        <begin position="362"/>
        <end position="383"/>
    </location>
</feature>
<dbReference type="PROSITE" id="PS51257">
    <property type="entry name" value="PROKAR_LIPOPROTEIN"/>
    <property type="match status" value="1"/>
</dbReference>
<dbReference type="Proteomes" id="UP001281761">
    <property type="component" value="Unassembled WGS sequence"/>
</dbReference>
<feature type="transmembrane region" description="Helical" evidence="2">
    <location>
        <begin position="173"/>
        <end position="196"/>
    </location>
</feature>
<feature type="transmembrane region" description="Helical" evidence="2">
    <location>
        <begin position="258"/>
        <end position="276"/>
    </location>
</feature>
<accession>A0ABQ9X8N2</accession>
<feature type="transmembrane region" description="Helical" evidence="2">
    <location>
        <begin position="44"/>
        <end position="68"/>
    </location>
</feature>
<feature type="transmembrane region" description="Helical" evidence="2">
    <location>
        <begin position="108"/>
        <end position="128"/>
    </location>
</feature>
<name>A0ABQ9X8N2_9EUKA</name>
<evidence type="ECO:0000256" key="1">
    <source>
        <dbReference type="SAM" id="MobiDB-lite"/>
    </source>
</evidence>
<keyword evidence="2" id="KW-0812">Transmembrane</keyword>
<comment type="caution">
    <text evidence="3">The sequence shown here is derived from an EMBL/GenBank/DDBJ whole genome shotgun (WGS) entry which is preliminary data.</text>
</comment>
<feature type="transmembrane region" description="Helical" evidence="2">
    <location>
        <begin position="12"/>
        <end position="38"/>
    </location>
</feature>
<evidence type="ECO:0000256" key="2">
    <source>
        <dbReference type="SAM" id="Phobius"/>
    </source>
</evidence>
<feature type="transmembrane region" description="Helical" evidence="2">
    <location>
        <begin position="322"/>
        <end position="342"/>
    </location>
</feature>
<feature type="transmembrane region" description="Helical" evidence="2">
    <location>
        <begin position="140"/>
        <end position="161"/>
    </location>
</feature>
<reference evidence="3 4" key="1">
    <citation type="journal article" date="2022" name="bioRxiv">
        <title>Genomics of Preaxostyla Flagellates Illuminates Evolutionary Transitions and the Path Towards Mitochondrial Loss.</title>
        <authorList>
            <person name="Novak L.V.F."/>
            <person name="Treitli S.C."/>
            <person name="Pyrih J."/>
            <person name="Halakuc P."/>
            <person name="Pipaliya S.V."/>
            <person name="Vacek V."/>
            <person name="Brzon O."/>
            <person name="Soukal P."/>
            <person name="Eme L."/>
            <person name="Dacks J.B."/>
            <person name="Karnkowska A."/>
            <person name="Elias M."/>
            <person name="Hampl V."/>
        </authorList>
    </citation>
    <scope>NUCLEOTIDE SEQUENCE [LARGE SCALE GENOMIC DNA]</scope>
    <source>
        <strain evidence="3">NAU3</strain>
        <tissue evidence="3">Gut</tissue>
    </source>
</reference>
<protein>
    <submittedName>
        <fullName evidence="3">Uncharacterized protein</fullName>
    </submittedName>
</protein>
<dbReference type="EMBL" id="JARBJD010000180">
    <property type="protein sequence ID" value="KAK2948271.1"/>
    <property type="molecule type" value="Genomic_DNA"/>
</dbReference>
<feature type="transmembrane region" description="Helical" evidence="2">
    <location>
        <begin position="80"/>
        <end position="102"/>
    </location>
</feature>
<keyword evidence="2" id="KW-1133">Transmembrane helix</keyword>